<gene>
    <name evidence="1" type="ORF">JEQ47_03920</name>
</gene>
<name>A0A934MQ00_9HYPH</name>
<accession>A0A934MQ00</accession>
<dbReference type="RefSeq" id="WP_198875071.1">
    <property type="nucleotide sequence ID" value="NZ_JAEKMH010000001.1"/>
</dbReference>
<keyword evidence="2" id="KW-1185">Reference proteome</keyword>
<organism evidence="1 2">
    <name type="scientific">Devosia sediminis</name>
    <dbReference type="NCBI Taxonomy" id="2798801"/>
    <lineage>
        <taxon>Bacteria</taxon>
        <taxon>Pseudomonadati</taxon>
        <taxon>Pseudomonadota</taxon>
        <taxon>Alphaproteobacteria</taxon>
        <taxon>Hyphomicrobiales</taxon>
        <taxon>Devosiaceae</taxon>
        <taxon>Devosia</taxon>
    </lineage>
</organism>
<comment type="caution">
    <text evidence="1">The sequence shown here is derived from an EMBL/GenBank/DDBJ whole genome shotgun (WGS) entry which is preliminary data.</text>
</comment>
<evidence type="ECO:0000313" key="1">
    <source>
        <dbReference type="EMBL" id="MBJ3783859.1"/>
    </source>
</evidence>
<protein>
    <submittedName>
        <fullName evidence="1">Uncharacterized protein</fullName>
    </submittedName>
</protein>
<sequence length="84" mass="9310">MKLLFARPLAEPDKGGHLCLGTIDVELTPDARLYGLRLLRMRDGAIRLFAPHAGKRRAATFSPELTERLTRMAIEAIGVPANDR</sequence>
<dbReference type="AlphaFoldDB" id="A0A934MQ00"/>
<dbReference type="EMBL" id="JAEKMH010000001">
    <property type="protein sequence ID" value="MBJ3783859.1"/>
    <property type="molecule type" value="Genomic_DNA"/>
</dbReference>
<proteinExistence type="predicted"/>
<reference evidence="1" key="1">
    <citation type="submission" date="2020-12" db="EMBL/GenBank/DDBJ databases">
        <title>Devosia sp. MSA67 isolated from Mo River.</title>
        <authorList>
            <person name="Ma F."/>
            <person name="Zi Z."/>
        </authorList>
    </citation>
    <scope>NUCLEOTIDE SEQUENCE</scope>
    <source>
        <strain evidence="1">MSA67</strain>
    </source>
</reference>
<evidence type="ECO:0000313" key="2">
    <source>
        <dbReference type="Proteomes" id="UP000602124"/>
    </source>
</evidence>
<dbReference type="Proteomes" id="UP000602124">
    <property type="component" value="Unassembled WGS sequence"/>
</dbReference>